<protein>
    <submittedName>
        <fullName evidence="6 7">GTPase IMAP family member 8-like</fullName>
    </submittedName>
</protein>
<accession>A0A9Y3R6P3</accession>
<keyword evidence="5" id="KW-1185">Reference proteome</keyword>
<name>A0A9Y3R6P3_9CICH</name>
<dbReference type="SUPFAM" id="SSF52540">
    <property type="entry name" value="P-loop containing nucleoside triphosphate hydrolases"/>
    <property type="match status" value="2"/>
</dbReference>
<dbReference type="InterPro" id="IPR006703">
    <property type="entry name" value="G_AIG1"/>
</dbReference>
<dbReference type="RefSeq" id="XP_005728592.1">
    <property type="nucleotide sequence ID" value="XM_005728535.2"/>
</dbReference>
<dbReference type="PROSITE" id="PS51720">
    <property type="entry name" value="G_AIG1"/>
    <property type="match status" value="2"/>
</dbReference>
<dbReference type="PANTHER" id="PTHR10903">
    <property type="entry name" value="GTPASE, IMAP FAMILY MEMBER-RELATED"/>
    <property type="match status" value="1"/>
</dbReference>
<gene>
    <name evidence="6 7" type="primary">LOC102195467</name>
</gene>
<feature type="domain" description="AIG1-type G" evidence="4">
    <location>
        <begin position="4"/>
        <end position="200"/>
    </location>
</feature>
<evidence type="ECO:0000313" key="6">
    <source>
        <dbReference type="RefSeq" id="XP_005728592.1"/>
    </source>
</evidence>
<dbReference type="GeneID" id="102195467"/>
<evidence type="ECO:0000259" key="4">
    <source>
        <dbReference type="PROSITE" id="PS51720"/>
    </source>
</evidence>
<dbReference type="InterPro" id="IPR027417">
    <property type="entry name" value="P-loop_NTPase"/>
</dbReference>
<keyword evidence="3" id="KW-0342">GTP-binding</keyword>
<evidence type="ECO:0000256" key="3">
    <source>
        <dbReference type="ARBA" id="ARBA00023134"/>
    </source>
</evidence>
<dbReference type="GO" id="GO:0005525">
    <property type="term" value="F:GTP binding"/>
    <property type="evidence" value="ECO:0007669"/>
    <property type="project" value="UniProtKB-KW"/>
</dbReference>
<dbReference type="InterPro" id="IPR045058">
    <property type="entry name" value="GIMA/IAN/Toc"/>
</dbReference>
<evidence type="ECO:0000313" key="7">
    <source>
        <dbReference type="RefSeq" id="XP_005728593.1"/>
    </source>
</evidence>
<dbReference type="AlphaFoldDB" id="A0A9Y3R6P3"/>
<sequence>MASSPDLTIMLLGNSGVGKSASGNMILGYDAFESKPSFSSVTRKINEATERVFGKQISIIDTPGILDFKEEIERWCHDLLRSSRPCLFLLVISVGRFTREQKKAARETISVLRVEDDGLEKSYILFTNGDGLKEKTVEDFIFEDDESSLPDIVKEFKGKYYLFNNETGEREQVKQLLIKSGHLQTTDQQSHLSGASCGAFGRPQDTRVVLIGLPEGGKSSTGNTILGCKMFSTDCDFNAVCTETVSKSAEVEDHWLTVVDTPGFTDEILTPEQLHREMTKTFVETSPGPHAFVIVVKIGKMSKANTTLLQILQQLFGSGAKNYTMVLFTHGDKLKGQSIDEMIQSNRCVSELVSMCEGRFCVFDNTKSGNRRQVQTLMNKIDDIVKANGGGHYTSEMFQMAETFIREAERTQHSQADSNDSPQQTAQRRMLPFCQRLWNNNCCSFLACFCCCRSTTDSDDDQQPLLQQ</sequence>
<dbReference type="Gene3D" id="3.40.50.300">
    <property type="entry name" value="P-loop containing nucleotide triphosphate hydrolases"/>
    <property type="match status" value="2"/>
</dbReference>
<dbReference type="FunFam" id="3.40.50.300:FF:000366">
    <property type="entry name" value="GTPase, IMAP family member 2"/>
    <property type="match status" value="1"/>
</dbReference>
<keyword evidence="2" id="KW-0547">Nucleotide-binding</keyword>
<dbReference type="PANTHER" id="PTHR10903:SF62">
    <property type="entry name" value="GTPASE IMAP FAMILY MEMBER 4-LIKE-RELATED"/>
    <property type="match status" value="1"/>
</dbReference>
<evidence type="ECO:0000313" key="5">
    <source>
        <dbReference type="Proteomes" id="UP000695023"/>
    </source>
</evidence>
<evidence type="ECO:0000256" key="2">
    <source>
        <dbReference type="ARBA" id="ARBA00022741"/>
    </source>
</evidence>
<comment type="similarity">
    <text evidence="1">Belongs to the TRAFAC class TrmE-Era-EngA-EngB-Septin-like GTPase superfamily. AIG1/Toc34/Toc159-like paraseptin GTPase family. IAN subfamily.</text>
</comment>
<organism evidence="5 6">
    <name type="scientific">Pundamilia nyererei</name>
    <dbReference type="NCBI Taxonomy" id="303518"/>
    <lineage>
        <taxon>Eukaryota</taxon>
        <taxon>Metazoa</taxon>
        <taxon>Chordata</taxon>
        <taxon>Craniata</taxon>
        <taxon>Vertebrata</taxon>
        <taxon>Euteleostomi</taxon>
        <taxon>Actinopterygii</taxon>
        <taxon>Neopterygii</taxon>
        <taxon>Teleostei</taxon>
        <taxon>Neoteleostei</taxon>
        <taxon>Acanthomorphata</taxon>
        <taxon>Ovalentaria</taxon>
        <taxon>Cichlomorphae</taxon>
        <taxon>Cichliformes</taxon>
        <taxon>Cichlidae</taxon>
        <taxon>African cichlids</taxon>
        <taxon>Pseudocrenilabrinae</taxon>
        <taxon>Haplochromini</taxon>
        <taxon>Pundamilia</taxon>
    </lineage>
</organism>
<reference evidence="6 7" key="1">
    <citation type="submission" date="2025-04" db="UniProtKB">
        <authorList>
            <consortium name="RefSeq"/>
        </authorList>
    </citation>
    <scope>IDENTIFICATION</scope>
</reference>
<dbReference type="Proteomes" id="UP000695023">
    <property type="component" value="Unplaced"/>
</dbReference>
<evidence type="ECO:0000256" key="1">
    <source>
        <dbReference type="ARBA" id="ARBA00008535"/>
    </source>
</evidence>
<feature type="domain" description="AIG1-type G" evidence="4">
    <location>
        <begin position="203"/>
        <end position="402"/>
    </location>
</feature>
<dbReference type="Pfam" id="PF04548">
    <property type="entry name" value="AIG1"/>
    <property type="match status" value="2"/>
</dbReference>
<proteinExistence type="inferred from homology"/>
<dbReference type="RefSeq" id="XP_005728593.1">
    <property type="nucleotide sequence ID" value="XM_005728536.2"/>
</dbReference>